<sequence>MFYNDMNKKPVAQRGGQRTMLSCPVVYGLLSQFNAAIVVNYSMPDGIGYTLSTEFEVRYV</sequence>
<gene>
    <name evidence="6" type="ORF">EH105704_02_03650</name>
</gene>
<dbReference type="AlphaFoldDB" id="H5V028"/>
<organism evidence="6 7">
    <name type="scientific">Atlantibacter hermannii NBRC 105704</name>
    <dbReference type="NCBI Taxonomy" id="1115512"/>
    <lineage>
        <taxon>Bacteria</taxon>
        <taxon>Pseudomonadati</taxon>
        <taxon>Pseudomonadota</taxon>
        <taxon>Gammaproteobacteria</taxon>
        <taxon>Enterobacterales</taxon>
        <taxon>Enterobacteriaceae</taxon>
        <taxon>Atlantibacter</taxon>
    </lineage>
</organism>
<dbReference type="NCBIfam" id="NF033844">
    <property type="entry name" value="small_YqgB"/>
    <property type="match status" value="1"/>
</dbReference>
<keyword evidence="5" id="KW-0472">Membrane</keyword>
<keyword evidence="5" id="KW-0812">Transmembrane</keyword>
<name>H5V028_ATLHE</name>
<evidence type="ECO:0000256" key="3">
    <source>
        <dbReference type="ARBA" id="ARBA00018270"/>
    </source>
</evidence>
<comment type="similarity">
    <text evidence="2">Belongs to the YqgB family.</text>
</comment>
<dbReference type="Pfam" id="PF11036">
    <property type="entry name" value="YqgB"/>
    <property type="match status" value="1"/>
</dbReference>
<dbReference type="EMBL" id="BAFF01000002">
    <property type="protein sequence ID" value="GAB51336.1"/>
    <property type="molecule type" value="Genomic_DNA"/>
</dbReference>
<reference evidence="6 7" key="1">
    <citation type="submission" date="2012-02" db="EMBL/GenBank/DDBJ databases">
        <title>Whole genome shotgun sequence of Escherichia hermannii NBRC 105704.</title>
        <authorList>
            <person name="Yoshida I."/>
            <person name="Hosoyama A."/>
            <person name="Tsuchikane K."/>
            <person name="Katsumata H."/>
            <person name="Yamazaki S."/>
            <person name="Fujita N."/>
        </authorList>
    </citation>
    <scope>NUCLEOTIDE SEQUENCE [LARGE SCALE GENOMIC DNA]</scope>
    <source>
        <strain evidence="6 7">NBRC 105704</strain>
    </source>
</reference>
<dbReference type="InterPro" id="IPR020196">
    <property type="entry name" value="Uncharacterised_YqgB"/>
</dbReference>
<evidence type="ECO:0000256" key="1">
    <source>
        <dbReference type="ARBA" id="ARBA00004496"/>
    </source>
</evidence>
<dbReference type="GO" id="GO:0005737">
    <property type="term" value="C:cytoplasm"/>
    <property type="evidence" value="ECO:0007669"/>
    <property type="project" value="UniProtKB-SubCell"/>
</dbReference>
<keyword evidence="7" id="KW-1185">Reference proteome</keyword>
<comment type="caution">
    <text evidence="6">The sequence shown here is derived from an EMBL/GenBank/DDBJ whole genome shotgun (WGS) entry which is preliminary data.</text>
</comment>
<feature type="transmembrane region" description="Helical" evidence="5">
    <location>
        <begin position="21"/>
        <end position="43"/>
    </location>
</feature>
<evidence type="ECO:0000256" key="4">
    <source>
        <dbReference type="ARBA" id="ARBA00022490"/>
    </source>
</evidence>
<dbReference type="Proteomes" id="UP000010297">
    <property type="component" value="Unassembled WGS sequence"/>
</dbReference>
<accession>H5V028</accession>
<keyword evidence="4" id="KW-0963">Cytoplasm</keyword>
<evidence type="ECO:0000256" key="2">
    <source>
        <dbReference type="ARBA" id="ARBA00008499"/>
    </source>
</evidence>
<evidence type="ECO:0000256" key="5">
    <source>
        <dbReference type="SAM" id="Phobius"/>
    </source>
</evidence>
<keyword evidence="5" id="KW-1133">Transmembrane helix</keyword>
<comment type="subcellular location">
    <subcellularLocation>
        <location evidence="1">Cytoplasm</location>
    </subcellularLocation>
</comment>
<evidence type="ECO:0000313" key="6">
    <source>
        <dbReference type="EMBL" id="GAB51336.1"/>
    </source>
</evidence>
<protein>
    <recommendedName>
        <fullName evidence="3">Uncharacterized protein YqgB</fullName>
    </recommendedName>
</protein>
<evidence type="ECO:0000313" key="7">
    <source>
        <dbReference type="Proteomes" id="UP000010297"/>
    </source>
</evidence>
<proteinExistence type="inferred from homology"/>